<keyword evidence="2" id="KW-1185">Reference proteome</keyword>
<gene>
    <name evidence="1" type="ORF">FC07_GL002319</name>
</gene>
<evidence type="ECO:0000313" key="2">
    <source>
        <dbReference type="Proteomes" id="UP000051461"/>
    </source>
</evidence>
<dbReference type="Proteomes" id="UP000051461">
    <property type="component" value="Unassembled WGS sequence"/>
</dbReference>
<dbReference type="EMBL" id="AZDA01000039">
    <property type="protein sequence ID" value="KRK39825.1"/>
    <property type="molecule type" value="Genomic_DNA"/>
</dbReference>
<dbReference type="AlphaFoldDB" id="A0A0R1H7I2"/>
<sequence>MNQIKTISEANQFLKSFLERFNKRFASNIKNNMSVFDKQLTLREIDKVLIIANERSVDHGHCIKFENKRYLPISGTEFIFLQPHTKVLVIKSFSGKLYLTTDDDHVYQLFRVPKYEFRSTLFDEQVVPETRRGSSVPAITHPWRRMNYRDYLVTLGVSERAARDAANKRYPKSKKITAQLLAR</sequence>
<evidence type="ECO:0000313" key="1">
    <source>
        <dbReference type="EMBL" id="KRK39825.1"/>
    </source>
</evidence>
<organism evidence="1 2">
    <name type="scientific">Loigolactobacillus bifermentans DSM 20003</name>
    <dbReference type="NCBI Taxonomy" id="1423726"/>
    <lineage>
        <taxon>Bacteria</taxon>
        <taxon>Bacillati</taxon>
        <taxon>Bacillota</taxon>
        <taxon>Bacilli</taxon>
        <taxon>Lactobacillales</taxon>
        <taxon>Lactobacillaceae</taxon>
        <taxon>Loigolactobacillus</taxon>
    </lineage>
</organism>
<proteinExistence type="predicted"/>
<dbReference type="PATRIC" id="fig|1423726.3.peg.2405"/>
<accession>A0A0R1H7I2</accession>
<comment type="caution">
    <text evidence="1">The sequence shown here is derived from an EMBL/GenBank/DDBJ whole genome shotgun (WGS) entry which is preliminary data.</text>
</comment>
<protein>
    <submittedName>
        <fullName evidence="1">Integrase</fullName>
    </submittedName>
</protein>
<dbReference type="STRING" id="1423726.FC07_GL002319"/>
<dbReference type="RefSeq" id="WP_057904172.1">
    <property type="nucleotide sequence ID" value="NZ_AZDA01000039.1"/>
</dbReference>
<reference evidence="1 2" key="1">
    <citation type="journal article" date="2015" name="Genome Announc.">
        <title>Expanding the biotechnology potential of lactobacilli through comparative genomics of 213 strains and associated genera.</title>
        <authorList>
            <person name="Sun Z."/>
            <person name="Harris H.M."/>
            <person name="McCann A."/>
            <person name="Guo C."/>
            <person name="Argimon S."/>
            <person name="Zhang W."/>
            <person name="Yang X."/>
            <person name="Jeffery I.B."/>
            <person name="Cooney J.C."/>
            <person name="Kagawa T.F."/>
            <person name="Liu W."/>
            <person name="Song Y."/>
            <person name="Salvetti E."/>
            <person name="Wrobel A."/>
            <person name="Rasinkangas P."/>
            <person name="Parkhill J."/>
            <person name="Rea M.C."/>
            <person name="O'Sullivan O."/>
            <person name="Ritari J."/>
            <person name="Douillard F.P."/>
            <person name="Paul Ross R."/>
            <person name="Yang R."/>
            <person name="Briner A.E."/>
            <person name="Felis G.E."/>
            <person name="de Vos W.M."/>
            <person name="Barrangou R."/>
            <person name="Klaenhammer T.R."/>
            <person name="Caufield P.W."/>
            <person name="Cui Y."/>
            <person name="Zhang H."/>
            <person name="O'Toole P.W."/>
        </authorList>
    </citation>
    <scope>NUCLEOTIDE SEQUENCE [LARGE SCALE GENOMIC DNA]</scope>
    <source>
        <strain evidence="1 2">DSM 20003</strain>
    </source>
</reference>
<name>A0A0R1H7I2_9LACO</name>